<feature type="non-terminal residue" evidence="2">
    <location>
        <position position="1"/>
    </location>
</feature>
<dbReference type="Proteomes" id="UP000280073">
    <property type="component" value="Unassembled WGS sequence"/>
</dbReference>
<evidence type="ECO:0000313" key="3">
    <source>
        <dbReference type="Proteomes" id="UP000280073"/>
    </source>
</evidence>
<dbReference type="PANTHER" id="PTHR30399">
    <property type="entry name" value="UNCHARACTERIZED PROTEIN YGJP"/>
    <property type="match status" value="1"/>
</dbReference>
<evidence type="ECO:0000259" key="1">
    <source>
        <dbReference type="Pfam" id="PF01863"/>
    </source>
</evidence>
<protein>
    <submittedName>
        <fullName evidence="2">M48 family peptidase</fullName>
    </submittedName>
</protein>
<organism evidence="2 3">
    <name type="scientific">Acinetobacter baumannii</name>
    <dbReference type="NCBI Taxonomy" id="470"/>
    <lineage>
        <taxon>Bacteria</taxon>
        <taxon>Pseudomonadati</taxon>
        <taxon>Pseudomonadota</taxon>
        <taxon>Gammaproteobacteria</taxon>
        <taxon>Moraxellales</taxon>
        <taxon>Moraxellaceae</taxon>
        <taxon>Acinetobacter</taxon>
        <taxon>Acinetobacter calcoaceticus/baumannii complex</taxon>
    </lineage>
</organism>
<proteinExistence type="predicted"/>
<accession>A0A3R9SE51</accession>
<sequence length="104" mass="12143">QELPALLSELSQKTRLSYAECTIRRPKTRWGSCSSQHNIMLHAGLVLMPAQITRYVCIHELAHTKHFDHSPAFWAEVAKFDPNYMQHRRQLKGNPLPAWWYVTT</sequence>
<dbReference type="PANTHER" id="PTHR30399:SF1">
    <property type="entry name" value="UTP PYROPHOSPHATASE"/>
    <property type="match status" value="1"/>
</dbReference>
<dbReference type="Pfam" id="PF01863">
    <property type="entry name" value="YgjP-like"/>
    <property type="match status" value="1"/>
</dbReference>
<name>A0A3R9SE51_ACIBA</name>
<dbReference type="EMBL" id="RFDI01001311">
    <property type="protein sequence ID" value="RSR46511.1"/>
    <property type="molecule type" value="Genomic_DNA"/>
</dbReference>
<reference evidence="2 3" key="1">
    <citation type="submission" date="2018-10" db="EMBL/GenBank/DDBJ databases">
        <title>GWAS and RNA-Seq identify cryptic mechanisms of antimicrobial resistance in Acinetobacter baumannii.</title>
        <authorList>
            <person name="Sahl J.W."/>
        </authorList>
    </citation>
    <scope>NUCLEOTIDE SEQUENCE [LARGE SCALE GENOMIC DNA]</scope>
    <source>
        <strain evidence="2 3">TG28175</strain>
    </source>
</reference>
<dbReference type="InterPro" id="IPR053136">
    <property type="entry name" value="UTP_pyrophosphatase-like"/>
</dbReference>
<dbReference type="AlphaFoldDB" id="A0A3R9SE51"/>
<dbReference type="CDD" id="cd07344">
    <property type="entry name" value="M48_yhfN_like"/>
    <property type="match status" value="1"/>
</dbReference>
<feature type="domain" description="YgjP-like metallopeptidase" evidence="1">
    <location>
        <begin position="2"/>
        <end position="92"/>
    </location>
</feature>
<dbReference type="InterPro" id="IPR002725">
    <property type="entry name" value="YgjP-like_metallopeptidase"/>
</dbReference>
<comment type="caution">
    <text evidence="2">The sequence shown here is derived from an EMBL/GenBank/DDBJ whole genome shotgun (WGS) entry which is preliminary data.</text>
</comment>
<evidence type="ECO:0000313" key="2">
    <source>
        <dbReference type="EMBL" id="RSR46511.1"/>
    </source>
</evidence>
<dbReference type="Gene3D" id="3.30.2010.10">
    <property type="entry name" value="Metalloproteases ('zincins'), catalytic domain"/>
    <property type="match status" value="1"/>
</dbReference>
<gene>
    <name evidence="2" type="ORF">EA686_19945</name>
</gene>